<gene>
    <name evidence="1" type="ORF">QFC21_006112</name>
</gene>
<comment type="caution">
    <text evidence="1">The sequence shown here is derived from an EMBL/GenBank/DDBJ whole genome shotgun (WGS) entry which is preliminary data.</text>
</comment>
<organism evidence="1 2">
    <name type="scientific">Naganishia friedmannii</name>
    <dbReference type="NCBI Taxonomy" id="89922"/>
    <lineage>
        <taxon>Eukaryota</taxon>
        <taxon>Fungi</taxon>
        <taxon>Dikarya</taxon>
        <taxon>Basidiomycota</taxon>
        <taxon>Agaricomycotina</taxon>
        <taxon>Tremellomycetes</taxon>
        <taxon>Filobasidiales</taxon>
        <taxon>Filobasidiaceae</taxon>
        <taxon>Naganishia</taxon>
    </lineage>
</organism>
<sequence length="227" mass="24278">MKTIFSSDDTGQDTVEGSLAEFTQGKLIQEYFRKIRDGTFTQADGVSAETASGYVEAMSELLASQSTTRTRLGDSTPSRSGEDCRQSSVRKRPRSAVTPPAQRKRAERGATTAEVHPAGDGAAPSKANSGLYDYDEENDTQFPREVTHTDSGSVHPSNLRSARLEIPESAADTASQDTQTPQASVASLAPEGQSRHATSVPNAGIKGAEDPDEQWFADFVDGDSYIA</sequence>
<keyword evidence="2" id="KW-1185">Reference proteome</keyword>
<protein>
    <submittedName>
        <fullName evidence="1">Uncharacterized protein</fullName>
    </submittedName>
</protein>
<reference evidence="1" key="1">
    <citation type="submission" date="2023-04" db="EMBL/GenBank/DDBJ databases">
        <title>Draft Genome sequencing of Naganishia species isolated from polar environments using Oxford Nanopore Technology.</title>
        <authorList>
            <person name="Leo P."/>
            <person name="Venkateswaran K."/>
        </authorList>
    </citation>
    <scope>NUCLEOTIDE SEQUENCE</scope>
    <source>
        <strain evidence="1">MNA-CCFEE 5423</strain>
    </source>
</reference>
<proteinExistence type="predicted"/>
<dbReference type="Proteomes" id="UP001227268">
    <property type="component" value="Unassembled WGS sequence"/>
</dbReference>
<name>A0ACC2V6L2_9TREE</name>
<evidence type="ECO:0000313" key="1">
    <source>
        <dbReference type="EMBL" id="KAJ9094286.1"/>
    </source>
</evidence>
<accession>A0ACC2V6L2</accession>
<dbReference type="EMBL" id="JASBWT010000026">
    <property type="protein sequence ID" value="KAJ9094286.1"/>
    <property type="molecule type" value="Genomic_DNA"/>
</dbReference>
<evidence type="ECO:0000313" key="2">
    <source>
        <dbReference type="Proteomes" id="UP001227268"/>
    </source>
</evidence>